<name>A0ABV1J4V3_9FIRM</name>
<proteinExistence type="predicted"/>
<evidence type="ECO:0000313" key="3">
    <source>
        <dbReference type="Proteomes" id="UP001481872"/>
    </source>
</evidence>
<dbReference type="Gene3D" id="2.40.320.10">
    <property type="entry name" value="Hypothetical Protein Pfu-838710-001"/>
    <property type="match status" value="1"/>
</dbReference>
<keyword evidence="3" id="KW-1185">Reference proteome</keyword>
<dbReference type="PROSITE" id="PS51707">
    <property type="entry name" value="CYTH"/>
    <property type="match status" value="1"/>
</dbReference>
<dbReference type="EMBL" id="JBBNPS010000004">
    <property type="protein sequence ID" value="MEQ3353220.1"/>
    <property type="molecule type" value="Genomic_DNA"/>
</dbReference>
<dbReference type="PANTHER" id="PTHR21028">
    <property type="entry name" value="SI:CH211-156B7.4"/>
    <property type="match status" value="1"/>
</dbReference>
<dbReference type="Proteomes" id="UP001481872">
    <property type="component" value="Unassembled WGS sequence"/>
</dbReference>
<dbReference type="InterPro" id="IPR033469">
    <property type="entry name" value="CYTH-like_dom_sf"/>
</dbReference>
<dbReference type="PANTHER" id="PTHR21028:SF2">
    <property type="entry name" value="CYTH DOMAIN-CONTAINING PROTEIN"/>
    <property type="match status" value="1"/>
</dbReference>
<reference evidence="2 3" key="1">
    <citation type="submission" date="2024-04" db="EMBL/GenBank/DDBJ databases">
        <title>Human intestinal bacterial collection.</title>
        <authorList>
            <person name="Pauvert C."/>
            <person name="Hitch T.C.A."/>
            <person name="Clavel T."/>
        </authorList>
    </citation>
    <scope>NUCLEOTIDE SEQUENCE [LARGE SCALE GENOMIC DNA]</scope>
    <source>
        <strain evidence="2 3">CLA-SR-H026</strain>
    </source>
</reference>
<feature type="domain" description="CYTH" evidence="1">
    <location>
        <begin position="2"/>
        <end position="174"/>
    </location>
</feature>
<dbReference type="CDD" id="cd07890">
    <property type="entry name" value="CYTH-like_AC_IV-like"/>
    <property type="match status" value="1"/>
</dbReference>
<dbReference type="RefSeq" id="WP_349053607.1">
    <property type="nucleotide sequence ID" value="NZ_JBBNPS010000004.1"/>
</dbReference>
<evidence type="ECO:0000313" key="2">
    <source>
        <dbReference type="EMBL" id="MEQ3353220.1"/>
    </source>
</evidence>
<dbReference type="Pfam" id="PF01928">
    <property type="entry name" value="CYTH"/>
    <property type="match status" value="1"/>
</dbReference>
<sequence>MDREIEVKILHVDLKAMEEKLIREGAVKIGEEHQTNYLIDSPSWPIPTERGYLRIRRIKRGGEEEIQCTFKEKKTEAGVRVYDEHTVHIDSAEEMLAVFALLGYDEVEVAKKHRISYAYKNCRLDLDLWDPESFPEPYMEIEGPNRDAIEAVIRALNIHRSQVSTKSIAELKKSRNK</sequence>
<dbReference type="SUPFAM" id="SSF55154">
    <property type="entry name" value="CYTH-like phosphatases"/>
    <property type="match status" value="1"/>
</dbReference>
<dbReference type="InterPro" id="IPR008173">
    <property type="entry name" value="Adenylyl_cyclase_CyaB"/>
</dbReference>
<organism evidence="2 3">
    <name type="scientific">Aedoeadaptatus acetigenes</name>
    <dbReference type="NCBI Taxonomy" id="2981723"/>
    <lineage>
        <taxon>Bacteria</taxon>
        <taxon>Bacillati</taxon>
        <taxon>Bacillota</taxon>
        <taxon>Tissierellia</taxon>
        <taxon>Tissierellales</taxon>
        <taxon>Peptoniphilaceae</taxon>
        <taxon>Aedoeadaptatus</taxon>
    </lineage>
</organism>
<comment type="caution">
    <text evidence="2">The sequence shown here is derived from an EMBL/GenBank/DDBJ whole genome shotgun (WGS) entry which is preliminary data.</text>
</comment>
<evidence type="ECO:0000259" key="1">
    <source>
        <dbReference type="PROSITE" id="PS51707"/>
    </source>
</evidence>
<protein>
    <submittedName>
        <fullName evidence="2">Class IV adenylate cyclase</fullName>
    </submittedName>
</protein>
<accession>A0ABV1J4V3</accession>
<dbReference type="InterPro" id="IPR023577">
    <property type="entry name" value="CYTH_domain"/>
</dbReference>
<gene>
    <name evidence="2" type="ORF">AAA081_02735</name>
</gene>